<dbReference type="Gene3D" id="2.60.120.290">
    <property type="entry name" value="Spermadhesin, CUB domain"/>
    <property type="match status" value="1"/>
</dbReference>
<keyword evidence="1" id="KW-0732">Signal</keyword>
<evidence type="ECO:0000313" key="2">
    <source>
        <dbReference type="EMBL" id="QHB21499.1"/>
    </source>
</evidence>
<dbReference type="AlphaFoldDB" id="A0A6B9L4V9"/>
<sequence>MKVLLGLVLCSLISASFAQSHASALIRGMPVRRFFERWYPKGMPPFTDFTYTLNTTPDMVIELHCPAIYLFKPCSEYMFKIHDGDDVQVICETRKKFFYTSKSNTLSVQIITGKKPLKNCPKCSARPIKKT</sequence>
<dbReference type="InterPro" id="IPR035914">
    <property type="entry name" value="Sperma_CUB_dom_sf"/>
</dbReference>
<protein>
    <submittedName>
        <fullName evidence="2">Venom CUB domain protein 5</fullName>
    </submittedName>
</protein>
<reference evidence="2" key="1">
    <citation type="journal article" date="2019" name="Toxins">
        <title>Missiles of mass disruption: composition and glandular origin of venom used as a projectile defensive weapon by the assassin bug Platymeris rhadamanthus.</title>
        <authorList>
            <person name="Walker A.A."/>
            <person name="Robinson S.D."/>
            <person name="Undheim E.A.B."/>
            <person name="Jin J."/>
            <person name="Han X."/>
            <person name="Fry B.G."/>
            <person name="Vetter I."/>
            <person name="King G.F."/>
        </authorList>
    </citation>
    <scope>NUCLEOTIDE SEQUENCE</scope>
    <source>
        <tissue evidence="2">Venom glands</tissue>
    </source>
</reference>
<evidence type="ECO:0000256" key="1">
    <source>
        <dbReference type="SAM" id="SignalP"/>
    </source>
</evidence>
<proteinExistence type="evidence at transcript level"/>
<organism evidence="2">
    <name type="scientific">Platymeris rhadamanthus</name>
    <name type="common">Red spot assassin bug</name>
    <dbReference type="NCBI Taxonomy" id="1134088"/>
    <lineage>
        <taxon>Eukaryota</taxon>
        <taxon>Metazoa</taxon>
        <taxon>Ecdysozoa</taxon>
        <taxon>Arthropoda</taxon>
        <taxon>Hexapoda</taxon>
        <taxon>Insecta</taxon>
        <taxon>Pterygota</taxon>
        <taxon>Neoptera</taxon>
        <taxon>Paraneoptera</taxon>
        <taxon>Hemiptera</taxon>
        <taxon>Heteroptera</taxon>
        <taxon>Panheteroptera</taxon>
        <taxon>Cimicomorpha</taxon>
        <taxon>Reduviidae</taxon>
        <taxon>Platymeris</taxon>
    </lineage>
</organism>
<dbReference type="SUPFAM" id="SSF49854">
    <property type="entry name" value="Spermadhesin, CUB domain"/>
    <property type="match status" value="1"/>
</dbReference>
<name>A0A6B9L4V9_PLARH</name>
<feature type="chain" id="PRO_5025574812" evidence="1">
    <location>
        <begin position="19"/>
        <end position="131"/>
    </location>
</feature>
<dbReference type="EMBL" id="MN208310">
    <property type="protein sequence ID" value="QHB21499.1"/>
    <property type="molecule type" value="mRNA"/>
</dbReference>
<accession>A0A6B9L4V9</accession>
<feature type="signal peptide" evidence="1">
    <location>
        <begin position="1"/>
        <end position="18"/>
    </location>
</feature>